<dbReference type="RefSeq" id="XP_060443157.1">
    <property type="nucleotide sequence ID" value="XM_060596043.1"/>
</dbReference>
<proteinExistence type="predicted"/>
<gene>
    <name evidence="2" type="ORF">BDP81DRAFT_60627</name>
</gene>
<dbReference type="AlphaFoldDB" id="A0AAI9ZM73"/>
<name>A0AAI9ZM73_9PEZI</name>
<keyword evidence="3" id="KW-1185">Reference proteome</keyword>
<dbReference type="GeneID" id="85480905"/>
<feature type="region of interest" description="Disordered" evidence="1">
    <location>
        <begin position="78"/>
        <end position="113"/>
    </location>
</feature>
<sequence>MRTRQLSLTMDDMNATQFNLLALDIVSWPASKPFGGAPWEEKENFPTCEQLLAPSPANTPSNERRKAMQYLADSSWNSAHSLPCQSPTPLPPLQDDDQVAPHQSPRRRRCTVSTGMPLATRQGCGISKSLAAGLMFRLGLSTIPQSSRRRTHSSIPYRAPCTTSSAVGGMASSPKFPSAPAYATLFDTFVGNLSGIL</sequence>
<reference evidence="2" key="1">
    <citation type="submission" date="2021-06" db="EMBL/GenBank/DDBJ databases">
        <title>Comparative genomics, transcriptomics and evolutionary studies reveal genomic signatures of adaptation to plant cell wall in hemibiotrophic fungi.</title>
        <authorList>
            <consortium name="DOE Joint Genome Institute"/>
            <person name="Baroncelli R."/>
            <person name="Diaz J.F."/>
            <person name="Benocci T."/>
            <person name="Peng M."/>
            <person name="Battaglia E."/>
            <person name="Haridas S."/>
            <person name="Andreopoulos W."/>
            <person name="Labutti K."/>
            <person name="Pangilinan J."/>
            <person name="Floch G.L."/>
            <person name="Makela M.R."/>
            <person name="Henrissat B."/>
            <person name="Grigoriev I.V."/>
            <person name="Crouch J.A."/>
            <person name="De Vries R.P."/>
            <person name="Sukno S.A."/>
            <person name="Thon M.R."/>
        </authorList>
    </citation>
    <scope>NUCLEOTIDE SEQUENCE</scope>
    <source>
        <strain evidence="2">CBS 102054</strain>
    </source>
</reference>
<dbReference type="EMBL" id="JAHMHQ010000015">
    <property type="protein sequence ID" value="KAK1634550.1"/>
    <property type="molecule type" value="Genomic_DNA"/>
</dbReference>
<evidence type="ECO:0000256" key="1">
    <source>
        <dbReference type="SAM" id="MobiDB-lite"/>
    </source>
</evidence>
<evidence type="ECO:0000313" key="2">
    <source>
        <dbReference type="EMBL" id="KAK1634550.1"/>
    </source>
</evidence>
<protein>
    <submittedName>
        <fullName evidence="2">Uncharacterized protein</fullName>
    </submittedName>
</protein>
<dbReference type="Proteomes" id="UP001243989">
    <property type="component" value="Unassembled WGS sequence"/>
</dbReference>
<organism evidence="2 3">
    <name type="scientific">Colletotrichum phormii</name>
    <dbReference type="NCBI Taxonomy" id="359342"/>
    <lineage>
        <taxon>Eukaryota</taxon>
        <taxon>Fungi</taxon>
        <taxon>Dikarya</taxon>
        <taxon>Ascomycota</taxon>
        <taxon>Pezizomycotina</taxon>
        <taxon>Sordariomycetes</taxon>
        <taxon>Hypocreomycetidae</taxon>
        <taxon>Glomerellales</taxon>
        <taxon>Glomerellaceae</taxon>
        <taxon>Colletotrichum</taxon>
        <taxon>Colletotrichum acutatum species complex</taxon>
    </lineage>
</organism>
<accession>A0AAI9ZM73</accession>
<comment type="caution">
    <text evidence="2">The sequence shown here is derived from an EMBL/GenBank/DDBJ whole genome shotgun (WGS) entry which is preliminary data.</text>
</comment>
<evidence type="ECO:0000313" key="3">
    <source>
        <dbReference type="Proteomes" id="UP001243989"/>
    </source>
</evidence>